<dbReference type="Proteomes" id="UP001152798">
    <property type="component" value="Chromosome 3"/>
</dbReference>
<evidence type="ECO:0000313" key="1">
    <source>
        <dbReference type="EMBL" id="CAH1397485.1"/>
    </source>
</evidence>
<sequence length="71" mass="7887">MRKRRSLSKSKRNFSSHLRLSYLLLKVRGPSLATAADDILTLRGHPAVPSPTNSPRICQCEAHRSSSVAMQ</sequence>
<name>A0A9P0H8G0_NEZVI</name>
<gene>
    <name evidence="1" type="ORF">NEZAVI_LOCUS7303</name>
</gene>
<organism evidence="1 2">
    <name type="scientific">Nezara viridula</name>
    <name type="common">Southern green stink bug</name>
    <name type="synonym">Cimex viridulus</name>
    <dbReference type="NCBI Taxonomy" id="85310"/>
    <lineage>
        <taxon>Eukaryota</taxon>
        <taxon>Metazoa</taxon>
        <taxon>Ecdysozoa</taxon>
        <taxon>Arthropoda</taxon>
        <taxon>Hexapoda</taxon>
        <taxon>Insecta</taxon>
        <taxon>Pterygota</taxon>
        <taxon>Neoptera</taxon>
        <taxon>Paraneoptera</taxon>
        <taxon>Hemiptera</taxon>
        <taxon>Heteroptera</taxon>
        <taxon>Panheteroptera</taxon>
        <taxon>Pentatomomorpha</taxon>
        <taxon>Pentatomoidea</taxon>
        <taxon>Pentatomidae</taxon>
        <taxon>Pentatominae</taxon>
        <taxon>Nezara</taxon>
    </lineage>
</organism>
<dbReference type="AlphaFoldDB" id="A0A9P0H8G0"/>
<reference evidence="1" key="1">
    <citation type="submission" date="2022-01" db="EMBL/GenBank/DDBJ databases">
        <authorList>
            <person name="King R."/>
        </authorList>
    </citation>
    <scope>NUCLEOTIDE SEQUENCE</scope>
</reference>
<accession>A0A9P0H8G0</accession>
<dbReference type="EMBL" id="OV725079">
    <property type="protein sequence ID" value="CAH1397485.1"/>
    <property type="molecule type" value="Genomic_DNA"/>
</dbReference>
<evidence type="ECO:0000313" key="2">
    <source>
        <dbReference type="Proteomes" id="UP001152798"/>
    </source>
</evidence>
<protein>
    <submittedName>
        <fullName evidence="1">Uncharacterized protein</fullName>
    </submittedName>
</protein>
<proteinExistence type="predicted"/>
<keyword evidence="2" id="KW-1185">Reference proteome</keyword>